<organism evidence="2">
    <name type="scientific">marine metagenome</name>
    <dbReference type="NCBI Taxonomy" id="408172"/>
    <lineage>
        <taxon>unclassified sequences</taxon>
        <taxon>metagenomes</taxon>
        <taxon>ecological metagenomes</taxon>
    </lineage>
</organism>
<accession>A0A382WE78</accession>
<feature type="domain" description="RmlD-like substrate binding" evidence="1">
    <location>
        <begin position="1"/>
        <end position="77"/>
    </location>
</feature>
<dbReference type="Gene3D" id="3.40.50.720">
    <property type="entry name" value="NAD(P)-binding Rossmann-like Domain"/>
    <property type="match status" value="1"/>
</dbReference>
<evidence type="ECO:0000313" key="2">
    <source>
        <dbReference type="EMBL" id="SVD56954.1"/>
    </source>
</evidence>
<feature type="non-terminal residue" evidence="2">
    <location>
        <position position="77"/>
    </location>
</feature>
<dbReference type="InterPro" id="IPR029903">
    <property type="entry name" value="RmlD-like-bd"/>
</dbReference>
<dbReference type="SUPFAM" id="SSF51735">
    <property type="entry name" value="NAD(P)-binding Rossmann-fold domains"/>
    <property type="match status" value="1"/>
</dbReference>
<dbReference type="Pfam" id="PF04321">
    <property type="entry name" value="RmlD_sub_bind"/>
    <property type="match status" value="1"/>
</dbReference>
<sequence length="77" mass="8416">MRYFVTGARGQLGVTLVDMLPENSVFAINLPEYDVTDIETMRHAFDGRSVDVVIHCAAYTNVDGCALNPEIANLVNA</sequence>
<proteinExistence type="predicted"/>
<dbReference type="InterPro" id="IPR036291">
    <property type="entry name" value="NAD(P)-bd_dom_sf"/>
</dbReference>
<protein>
    <recommendedName>
        <fullName evidence="1">RmlD-like substrate binding domain-containing protein</fullName>
    </recommendedName>
</protein>
<dbReference type="EMBL" id="UINC01159070">
    <property type="protein sequence ID" value="SVD56954.1"/>
    <property type="molecule type" value="Genomic_DNA"/>
</dbReference>
<gene>
    <name evidence="2" type="ORF">METZ01_LOCUS409808</name>
</gene>
<dbReference type="AlphaFoldDB" id="A0A382WE78"/>
<name>A0A382WE78_9ZZZZ</name>
<evidence type="ECO:0000259" key="1">
    <source>
        <dbReference type="Pfam" id="PF04321"/>
    </source>
</evidence>
<reference evidence="2" key="1">
    <citation type="submission" date="2018-05" db="EMBL/GenBank/DDBJ databases">
        <authorList>
            <person name="Lanie J.A."/>
            <person name="Ng W.-L."/>
            <person name="Kazmierczak K.M."/>
            <person name="Andrzejewski T.M."/>
            <person name="Davidsen T.M."/>
            <person name="Wayne K.J."/>
            <person name="Tettelin H."/>
            <person name="Glass J.I."/>
            <person name="Rusch D."/>
            <person name="Podicherti R."/>
            <person name="Tsui H.-C.T."/>
            <person name="Winkler M.E."/>
        </authorList>
    </citation>
    <scope>NUCLEOTIDE SEQUENCE</scope>
</reference>